<organism evidence="1 2">
    <name type="scientific">Pseudahrensia aquimaris</name>
    <dbReference type="NCBI Taxonomy" id="744461"/>
    <lineage>
        <taxon>Bacteria</taxon>
        <taxon>Pseudomonadati</taxon>
        <taxon>Pseudomonadota</taxon>
        <taxon>Alphaproteobacteria</taxon>
        <taxon>Hyphomicrobiales</taxon>
        <taxon>Ahrensiaceae</taxon>
        <taxon>Pseudahrensia</taxon>
    </lineage>
</organism>
<evidence type="ECO:0000313" key="1">
    <source>
        <dbReference type="EMBL" id="MFD0916444.1"/>
    </source>
</evidence>
<dbReference type="Gene3D" id="3.40.50.10600">
    <property type="entry name" value="SpoIIaa-like domains"/>
    <property type="match status" value="1"/>
</dbReference>
<keyword evidence="2" id="KW-1185">Reference proteome</keyword>
<proteinExistence type="predicted"/>
<dbReference type="EMBL" id="JBHTJV010000005">
    <property type="protein sequence ID" value="MFD0916444.1"/>
    <property type="molecule type" value="Genomic_DNA"/>
</dbReference>
<reference evidence="2" key="1">
    <citation type="journal article" date="2019" name="Int. J. Syst. Evol. Microbiol.">
        <title>The Global Catalogue of Microorganisms (GCM) 10K type strain sequencing project: providing services to taxonomists for standard genome sequencing and annotation.</title>
        <authorList>
            <consortium name="The Broad Institute Genomics Platform"/>
            <consortium name="The Broad Institute Genome Sequencing Center for Infectious Disease"/>
            <person name="Wu L."/>
            <person name="Ma J."/>
        </authorList>
    </citation>
    <scope>NUCLEOTIDE SEQUENCE [LARGE SCALE GENOMIC DNA]</scope>
    <source>
        <strain evidence="2">CCUG 60023</strain>
    </source>
</reference>
<dbReference type="Pfam" id="PF11964">
    <property type="entry name" value="SpoIIAA-like"/>
    <property type="match status" value="1"/>
</dbReference>
<dbReference type="Proteomes" id="UP001597101">
    <property type="component" value="Unassembled WGS sequence"/>
</dbReference>
<dbReference type="RefSeq" id="WP_377212298.1">
    <property type="nucleotide sequence ID" value="NZ_JBHTJV010000005.1"/>
</dbReference>
<sequence length="121" mass="14048">MKIERISDNRLDFTLTGKLDAERMRSLLDEFFEKSEGMEHGQMLYVIKDFEWPSLSALAVEMRYMPRLFGLISRIDRVAVLTDTDWIRKAALIEGKLIPGITIKDFDLDEHEKAEKWLAAG</sequence>
<name>A0ABW3FET3_9HYPH</name>
<dbReference type="InterPro" id="IPR036513">
    <property type="entry name" value="STAS_dom_sf"/>
</dbReference>
<dbReference type="InterPro" id="IPR038396">
    <property type="entry name" value="SpoIIAA-like_sf"/>
</dbReference>
<dbReference type="SUPFAM" id="SSF52091">
    <property type="entry name" value="SpoIIaa-like"/>
    <property type="match status" value="1"/>
</dbReference>
<comment type="caution">
    <text evidence="1">The sequence shown here is derived from an EMBL/GenBank/DDBJ whole genome shotgun (WGS) entry which is preliminary data.</text>
</comment>
<gene>
    <name evidence="1" type="ORF">ACFQ14_08500</name>
</gene>
<dbReference type="InterPro" id="IPR021866">
    <property type="entry name" value="SpoIIAA-like"/>
</dbReference>
<accession>A0ABW3FET3</accession>
<protein>
    <submittedName>
        <fullName evidence="1">STAS/SEC14 domain-containing protein</fullName>
    </submittedName>
</protein>
<evidence type="ECO:0000313" key="2">
    <source>
        <dbReference type="Proteomes" id="UP001597101"/>
    </source>
</evidence>